<dbReference type="InterPro" id="IPR009057">
    <property type="entry name" value="Homeodomain-like_sf"/>
</dbReference>
<dbReference type="InterPro" id="IPR001647">
    <property type="entry name" value="HTH_TetR"/>
</dbReference>
<accession>A0ABS0LS71</accession>
<feature type="DNA-binding region" description="H-T-H motif" evidence="4">
    <location>
        <begin position="37"/>
        <end position="56"/>
    </location>
</feature>
<evidence type="ECO:0000256" key="3">
    <source>
        <dbReference type="ARBA" id="ARBA00023163"/>
    </source>
</evidence>
<evidence type="ECO:0000256" key="2">
    <source>
        <dbReference type="ARBA" id="ARBA00023125"/>
    </source>
</evidence>
<gene>
    <name evidence="6" type="ORF">HZY91_08935</name>
</gene>
<dbReference type="Gene3D" id="1.10.357.10">
    <property type="entry name" value="Tetracycline Repressor, domain 2"/>
    <property type="match status" value="1"/>
</dbReference>
<evidence type="ECO:0000313" key="7">
    <source>
        <dbReference type="Proteomes" id="UP000721415"/>
    </source>
</evidence>
<evidence type="ECO:0000256" key="4">
    <source>
        <dbReference type="PROSITE-ProRule" id="PRU00335"/>
    </source>
</evidence>
<sequence length="203" mass="23888">MSFIFCSGKGGTLINKKALIEEAAHHTFKELGYKKTNISKITERAGIATGSFYKYYDSKEDIFLQVYIQENNQLRERIKSQIDWQGDPITIIQALFRLSHLEQVDNKIMAEWNNEAINHLMKDYYNSDQGRKEYPFHHFLFETFQTKLVELGYSDSEIKKLIQVYELLYALDTKIDKSNLPHFNESLQVLVEYFIRGIVNQKK</sequence>
<dbReference type="Proteomes" id="UP000721415">
    <property type="component" value="Unassembled WGS sequence"/>
</dbReference>
<evidence type="ECO:0000259" key="5">
    <source>
        <dbReference type="PROSITE" id="PS50977"/>
    </source>
</evidence>
<dbReference type="PANTHER" id="PTHR47506:SF3">
    <property type="entry name" value="HTH-TYPE TRANSCRIPTIONAL REGULATOR LMRA"/>
    <property type="match status" value="1"/>
</dbReference>
<dbReference type="PANTHER" id="PTHR47506">
    <property type="entry name" value="TRANSCRIPTIONAL REGULATORY PROTEIN"/>
    <property type="match status" value="1"/>
</dbReference>
<dbReference type="SUPFAM" id="SSF46689">
    <property type="entry name" value="Homeodomain-like"/>
    <property type="match status" value="1"/>
</dbReference>
<dbReference type="Pfam" id="PF00440">
    <property type="entry name" value="TetR_N"/>
    <property type="match status" value="1"/>
</dbReference>
<evidence type="ECO:0000256" key="1">
    <source>
        <dbReference type="ARBA" id="ARBA00023015"/>
    </source>
</evidence>
<evidence type="ECO:0000313" key="6">
    <source>
        <dbReference type="EMBL" id="MBG9987011.1"/>
    </source>
</evidence>
<dbReference type="EMBL" id="JACBXQ010000005">
    <property type="protein sequence ID" value="MBG9987011.1"/>
    <property type="molecule type" value="Genomic_DNA"/>
</dbReference>
<dbReference type="PROSITE" id="PS50977">
    <property type="entry name" value="HTH_TETR_2"/>
    <property type="match status" value="1"/>
</dbReference>
<protein>
    <submittedName>
        <fullName evidence="6">TetR/AcrR family transcriptional regulator</fullName>
    </submittedName>
</protein>
<keyword evidence="3" id="KW-0804">Transcription</keyword>
<comment type="caution">
    <text evidence="6">The sequence shown here is derived from an EMBL/GenBank/DDBJ whole genome shotgun (WGS) entry which is preliminary data.</text>
</comment>
<name>A0ABS0LS71_9LACT</name>
<organism evidence="6 7">
    <name type="scientific">Facklamia lactis</name>
    <dbReference type="NCBI Taxonomy" id="2749967"/>
    <lineage>
        <taxon>Bacteria</taxon>
        <taxon>Bacillati</taxon>
        <taxon>Bacillota</taxon>
        <taxon>Bacilli</taxon>
        <taxon>Lactobacillales</taxon>
        <taxon>Aerococcaceae</taxon>
        <taxon>Facklamia</taxon>
    </lineage>
</organism>
<keyword evidence="2 4" id="KW-0238">DNA-binding</keyword>
<proteinExistence type="predicted"/>
<keyword evidence="1" id="KW-0805">Transcription regulation</keyword>
<dbReference type="PRINTS" id="PR00455">
    <property type="entry name" value="HTHTETR"/>
</dbReference>
<feature type="domain" description="HTH tetR-type" evidence="5">
    <location>
        <begin position="14"/>
        <end position="74"/>
    </location>
</feature>
<keyword evidence="7" id="KW-1185">Reference proteome</keyword>
<reference evidence="6 7" key="1">
    <citation type="submission" date="2020-07" db="EMBL/GenBank/DDBJ databases">
        <title>Facklamia lactis sp. nov., isolated from raw milk.</title>
        <authorList>
            <person name="Doll E.V."/>
            <person name="Huptas C."/>
            <person name="Staib L."/>
            <person name="Wenning M."/>
            <person name="Scherer S."/>
        </authorList>
    </citation>
    <scope>NUCLEOTIDE SEQUENCE [LARGE SCALE GENOMIC DNA]</scope>
    <source>
        <strain evidence="6 7">DSM 111018</strain>
    </source>
</reference>